<keyword evidence="1" id="KW-1133">Transmembrane helix</keyword>
<evidence type="ECO:0000256" key="1">
    <source>
        <dbReference type="SAM" id="Phobius"/>
    </source>
</evidence>
<evidence type="ECO:0000313" key="4">
    <source>
        <dbReference type="Proteomes" id="UP001632037"/>
    </source>
</evidence>
<name>A0ABD3EVQ5_9STRA</name>
<comment type="caution">
    <text evidence="3">The sequence shown here is derived from an EMBL/GenBank/DDBJ whole genome shotgun (WGS) entry which is preliminary data.</text>
</comment>
<protein>
    <recommendedName>
        <fullName evidence="2">CAAX prenyl protease 2/Lysostaphin resistance protein A-like domain-containing protein</fullName>
    </recommendedName>
</protein>
<dbReference type="GO" id="GO:0080120">
    <property type="term" value="P:CAAX-box protein maturation"/>
    <property type="evidence" value="ECO:0007669"/>
    <property type="project" value="UniProtKB-ARBA"/>
</dbReference>
<dbReference type="PANTHER" id="PTHR36435">
    <property type="entry name" value="SLR1288 PROTEIN"/>
    <property type="match status" value="1"/>
</dbReference>
<feature type="transmembrane region" description="Helical" evidence="1">
    <location>
        <begin position="292"/>
        <end position="309"/>
    </location>
</feature>
<dbReference type="AlphaFoldDB" id="A0ABD3EVQ5"/>
<sequence length="326" mass="35801">MTTAAAAWSWLSTPHNADASGHGKKATASELPVVIHSVLLAMELALSSGSAFLLLLISSVIGAAVRSLLRALLTEEDETSSLPIVAAQLCETLAFCWGLVAFMSWFFHRPKREFVRRLTDFGWSGVKTCVVSLVLHSVAVIVLSWWQEQVEDEMVVVSWKNVEAAVRRPDGSLATVETLQSLLLAPVKEELFFRGVIVLVAINRLQTAKWSAFISSILFAAIHLVNARRLGTRYSSSYVAFQVLWALLVGLFLALKLAVSGSLVQCLLLHIINNIFALGVAKTIAVDLTRPLTFVSVLSALAIYSLAIARQFELLRCRTRQDRKNV</sequence>
<dbReference type="EMBL" id="JBIMZQ010000069">
    <property type="protein sequence ID" value="KAL3657115.1"/>
    <property type="molecule type" value="Genomic_DNA"/>
</dbReference>
<feature type="transmembrane region" description="Helical" evidence="1">
    <location>
        <begin position="210"/>
        <end position="227"/>
    </location>
</feature>
<evidence type="ECO:0000259" key="2">
    <source>
        <dbReference type="Pfam" id="PF02517"/>
    </source>
</evidence>
<keyword evidence="1" id="KW-0472">Membrane</keyword>
<proteinExistence type="predicted"/>
<feature type="transmembrane region" description="Helical" evidence="1">
    <location>
        <begin position="239"/>
        <end position="272"/>
    </location>
</feature>
<feature type="transmembrane region" description="Helical" evidence="1">
    <location>
        <begin position="53"/>
        <end position="73"/>
    </location>
</feature>
<dbReference type="Proteomes" id="UP001632037">
    <property type="component" value="Unassembled WGS sequence"/>
</dbReference>
<evidence type="ECO:0000313" key="3">
    <source>
        <dbReference type="EMBL" id="KAL3657115.1"/>
    </source>
</evidence>
<feature type="transmembrane region" description="Helical" evidence="1">
    <location>
        <begin position="85"/>
        <end position="107"/>
    </location>
</feature>
<gene>
    <name evidence="3" type="ORF">V7S43_018027</name>
</gene>
<dbReference type="GO" id="GO:0004175">
    <property type="term" value="F:endopeptidase activity"/>
    <property type="evidence" value="ECO:0007669"/>
    <property type="project" value="UniProtKB-ARBA"/>
</dbReference>
<dbReference type="InterPro" id="IPR052710">
    <property type="entry name" value="CAAX_protease"/>
</dbReference>
<dbReference type="InterPro" id="IPR003675">
    <property type="entry name" value="Rce1/LyrA-like_dom"/>
</dbReference>
<reference evidence="3 4" key="1">
    <citation type="submission" date="2024-09" db="EMBL/GenBank/DDBJ databases">
        <title>Genome sequencing and assembly of Phytophthora oleae, isolate VK10A, causative agent of rot of olive drupes.</title>
        <authorList>
            <person name="Conti Taguali S."/>
            <person name="Riolo M."/>
            <person name="La Spada F."/>
            <person name="Cacciola S.O."/>
            <person name="Dionisio G."/>
        </authorList>
    </citation>
    <scope>NUCLEOTIDE SEQUENCE [LARGE SCALE GENOMIC DNA]</scope>
    <source>
        <strain evidence="3 4">VK10A</strain>
    </source>
</reference>
<organism evidence="3 4">
    <name type="scientific">Phytophthora oleae</name>
    <dbReference type="NCBI Taxonomy" id="2107226"/>
    <lineage>
        <taxon>Eukaryota</taxon>
        <taxon>Sar</taxon>
        <taxon>Stramenopiles</taxon>
        <taxon>Oomycota</taxon>
        <taxon>Peronosporomycetes</taxon>
        <taxon>Peronosporales</taxon>
        <taxon>Peronosporaceae</taxon>
        <taxon>Phytophthora</taxon>
    </lineage>
</organism>
<feature type="domain" description="CAAX prenyl protease 2/Lysostaphin resistance protein A-like" evidence="2">
    <location>
        <begin position="176"/>
        <end position="276"/>
    </location>
</feature>
<dbReference type="Pfam" id="PF02517">
    <property type="entry name" value="Rce1-like"/>
    <property type="match status" value="1"/>
</dbReference>
<keyword evidence="1" id="KW-0812">Transmembrane</keyword>
<accession>A0ABD3EVQ5</accession>
<keyword evidence="4" id="KW-1185">Reference proteome</keyword>
<dbReference type="PANTHER" id="PTHR36435:SF1">
    <property type="entry name" value="CAAX AMINO TERMINAL PROTEASE FAMILY PROTEIN"/>
    <property type="match status" value="1"/>
</dbReference>